<comment type="pathway">
    <text evidence="1">Purine metabolism; IMP biosynthesis via de novo pathway; N(1)-(5-phospho-D-ribosyl)glycinamide from 5-phospho-alpha-D-ribose 1-diphosphate: step 2/2.</text>
</comment>
<comment type="similarity">
    <text evidence="3">Belongs to the GARS family.</text>
</comment>
<dbReference type="GO" id="GO:0004637">
    <property type="term" value="F:phosphoribosylamine-glycine ligase activity"/>
    <property type="evidence" value="ECO:0007669"/>
    <property type="project" value="UniProtKB-EC"/>
</dbReference>
<reference evidence="7" key="1">
    <citation type="submission" date="2018-05" db="EMBL/GenBank/DDBJ databases">
        <authorList>
            <person name="Lanie J.A."/>
            <person name="Ng W.-L."/>
            <person name="Kazmierczak K.M."/>
            <person name="Andrzejewski T.M."/>
            <person name="Davidsen T.M."/>
            <person name="Wayne K.J."/>
            <person name="Tettelin H."/>
            <person name="Glass J.I."/>
            <person name="Rusch D."/>
            <person name="Podicherti R."/>
            <person name="Tsui H.-C.T."/>
            <person name="Winkler M.E."/>
        </authorList>
    </citation>
    <scope>NUCLEOTIDE SEQUENCE</scope>
</reference>
<dbReference type="GO" id="GO:0005524">
    <property type="term" value="F:ATP binding"/>
    <property type="evidence" value="ECO:0007669"/>
    <property type="project" value="InterPro"/>
</dbReference>
<dbReference type="InterPro" id="IPR011054">
    <property type="entry name" value="Rudment_hybrid_motif"/>
</dbReference>
<dbReference type="SUPFAM" id="SSF51246">
    <property type="entry name" value="Rudiment single hybrid motif"/>
    <property type="match status" value="1"/>
</dbReference>
<dbReference type="PANTHER" id="PTHR43472:SF1">
    <property type="entry name" value="PHOSPHORIBOSYLAMINE--GLYCINE LIGASE, CHLOROPLASTIC"/>
    <property type="match status" value="1"/>
</dbReference>
<dbReference type="EMBL" id="UINC01001113">
    <property type="protein sequence ID" value="SUZ71157.1"/>
    <property type="molecule type" value="Genomic_DNA"/>
</dbReference>
<dbReference type="UniPathway" id="UPA00074">
    <property type="reaction ID" value="UER00125"/>
</dbReference>
<name>A0A381PYW2_9ZZZZ</name>
<dbReference type="GO" id="GO:0006189">
    <property type="term" value="P:'de novo' IMP biosynthetic process"/>
    <property type="evidence" value="ECO:0007669"/>
    <property type="project" value="UniProtKB-UniPathway"/>
</dbReference>
<feature type="domain" description="ATP-grasp" evidence="6">
    <location>
        <begin position="109"/>
        <end position="305"/>
    </location>
</feature>
<evidence type="ECO:0000256" key="5">
    <source>
        <dbReference type="ARBA" id="ARBA00042864"/>
    </source>
</evidence>
<dbReference type="Gene3D" id="3.30.470.20">
    <property type="entry name" value="ATP-grasp fold, B domain"/>
    <property type="match status" value="1"/>
</dbReference>
<evidence type="ECO:0000256" key="2">
    <source>
        <dbReference type="ARBA" id="ARBA00013255"/>
    </source>
</evidence>
<dbReference type="PROSITE" id="PS50975">
    <property type="entry name" value="ATP_GRASP"/>
    <property type="match status" value="1"/>
</dbReference>
<dbReference type="InterPro" id="IPR000115">
    <property type="entry name" value="PRibGlycinamide_synth"/>
</dbReference>
<organism evidence="7">
    <name type="scientific">marine metagenome</name>
    <dbReference type="NCBI Taxonomy" id="408172"/>
    <lineage>
        <taxon>unclassified sequences</taxon>
        <taxon>metagenomes</taxon>
        <taxon>ecological metagenomes</taxon>
    </lineage>
</organism>
<evidence type="ECO:0000313" key="7">
    <source>
        <dbReference type="EMBL" id="SUZ71157.1"/>
    </source>
</evidence>
<dbReference type="AlphaFoldDB" id="A0A381PYW2"/>
<dbReference type="GO" id="GO:0046872">
    <property type="term" value="F:metal ion binding"/>
    <property type="evidence" value="ECO:0007669"/>
    <property type="project" value="InterPro"/>
</dbReference>
<evidence type="ECO:0000256" key="3">
    <source>
        <dbReference type="ARBA" id="ARBA00038345"/>
    </source>
</evidence>
<dbReference type="Gene3D" id="3.90.600.10">
    <property type="entry name" value="Phosphoribosylglycinamide synthetase, C-terminal domain"/>
    <property type="match status" value="1"/>
</dbReference>
<evidence type="ECO:0000259" key="6">
    <source>
        <dbReference type="PROSITE" id="PS50975"/>
    </source>
</evidence>
<sequence length="434" mass="48653">MTSRVMVLGVGAFAHAVQTILQENGAETTCYLTRPYSHFGPKIAGQTWNAEDHPSPLSLIEKFKPDLIIPHAVAWAEQPWAADLVKCGWPIFSPVGDAMRIEISRQESSDLCRQYGIPVPAFHHVQNRIEARQLMHDDPRPYVLKNPICSPFSPIHAIICESSEDTLGWIEQVDYAEGLFLQEYLGKEEAGHFVFISGGEISSLVTNQEYKRAFTGDMGPLAGAPLAGIVEQDPDDKYGLARELIHPLQPWFEKTGYTGPLQVTAIRKEGTWHAIEYNIRLGVTTTALLLRMLKKPVEALLKVVRNQAPVLDWHPEKYFGCTLTLAGYGYPYVVPSVPKLPIDISSPLECDLWWNEVDEEDGKLYMANHQNYEMGHRIADVNACASGMDSAVEKIEKEIRKIRCLGSYYRLDLKELAAKYSSLLSSVKADLLKK</sequence>
<dbReference type="EC" id="6.3.4.13" evidence="2"/>
<gene>
    <name evidence="7" type="ORF">METZ01_LOCUS24011</name>
</gene>
<evidence type="ECO:0000256" key="4">
    <source>
        <dbReference type="ARBA" id="ARBA00042242"/>
    </source>
</evidence>
<dbReference type="InterPro" id="IPR011761">
    <property type="entry name" value="ATP-grasp"/>
</dbReference>
<evidence type="ECO:0000256" key="1">
    <source>
        <dbReference type="ARBA" id="ARBA00005174"/>
    </source>
</evidence>
<proteinExistence type="inferred from homology"/>
<protein>
    <recommendedName>
        <fullName evidence="2">phosphoribosylamine--glycine ligase</fullName>
        <ecNumber evidence="2">6.3.4.13</ecNumber>
    </recommendedName>
    <alternativeName>
        <fullName evidence="4">Glycinamide ribonucleotide synthetase</fullName>
    </alternativeName>
    <alternativeName>
        <fullName evidence="5">Phosphoribosylglycinamide synthetase</fullName>
    </alternativeName>
</protein>
<dbReference type="SUPFAM" id="SSF56059">
    <property type="entry name" value="Glutathione synthetase ATP-binding domain-like"/>
    <property type="match status" value="1"/>
</dbReference>
<dbReference type="GO" id="GO:0009113">
    <property type="term" value="P:purine nucleobase biosynthetic process"/>
    <property type="evidence" value="ECO:0007669"/>
    <property type="project" value="InterPro"/>
</dbReference>
<accession>A0A381PYW2</accession>
<dbReference type="SMART" id="SM01209">
    <property type="entry name" value="GARS_A"/>
    <property type="match status" value="1"/>
</dbReference>
<dbReference type="InterPro" id="IPR037123">
    <property type="entry name" value="PRibGlycinamide_synth_C_sf"/>
</dbReference>
<dbReference type="PANTHER" id="PTHR43472">
    <property type="entry name" value="PHOSPHORIBOSYLAMINE--GLYCINE LIGASE"/>
    <property type="match status" value="1"/>
</dbReference>